<dbReference type="PANTHER" id="PTHR43151:SF1">
    <property type="entry name" value="SSR2333 PROTEIN"/>
    <property type="match status" value="1"/>
</dbReference>
<dbReference type="InterPro" id="IPR053184">
    <property type="entry name" value="FeoA-like"/>
</dbReference>
<dbReference type="InterPro" id="IPR008988">
    <property type="entry name" value="Transcriptional_repressor_C"/>
</dbReference>
<dbReference type="Pfam" id="PF04023">
    <property type="entry name" value="FeoA"/>
    <property type="match status" value="1"/>
</dbReference>
<gene>
    <name evidence="3" type="ORF">HA299_01160</name>
</gene>
<evidence type="ECO:0000256" key="1">
    <source>
        <dbReference type="ARBA" id="ARBA00023004"/>
    </source>
</evidence>
<dbReference type="InterPro" id="IPR007167">
    <property type="entry name" value="Fe-transptr_FeoA-like"/>
</dbReference>
<sequence length="86" mass="9089">MGRRRGHCRGAIALCDGRAGSECVVVDIEGDEAIRRRLYEMGFTPSSVVRVIASLGEGSVLVEVRGSRVGLSGSIATSVRVRSVAE</sequence>
<dbReference type="SMART" id="SM00899">
    <property type="entry name" value="FeoA"/>
    <property type="match status" value="1"/>
</dbReference>
<dbReference type="Gene3D" id="2.30.30.90">
    <property type="match status" value="1"/>
</dbReference>
<dbReference type="EMBL" id="DUIH01000004">
    <property type="protein sequence ID" value="HIH69220.1"/>
    <property type="molecule type" value="Genomic_DNA"/>
</dbReference>
<feature type="domain" description="Ferrous iron transporter FeoA-like" evidence="2">
    <location>
        <begin position="12"/>
        <end position="83"/>
    </location>
</feature>
<dbReference type="PANTHER" id="PTHR43151">
    <property type="entry name" value="FEOA FAMILY PROTEIN"/>
    <property type="match status" value="1"/>
</dbReference>
<dbReference type="Proteomes" id="UP000600363">
    <property type="component" value="Unassembled WGS sequence"/>
</dbReference>
<reference evidence="3" key="1">
    <citation type="journal article" date="2020" name="bioRxiv">
        <title>A rank-normalized archaeal taxonomy based on genome phylogeny resolves widespread incomplete and uneven classifications.</title>
        <authorList>
            <person name="Rinke C."/>
            <person name="Chuvochina M."/>
            <person name="Mussig A.J."/>
            <person name="Chaumeil P.-A."/>
            <person name="Waite D.W."/>
            <person name="Whitman W.B."/>
            <person name="Parks D.H."/>
            <person name="Hugenholtz P."/>
        </authorList>
    </citation>
    <scope>NUCLEOTIDE SEQUENCE</scope>
    <source>
        <strain evidence="3">UBA12518</strain>
    </source>
</reference>
<evidence type="ECO:0000259" key="2">
    <source>
        <dbReference type="SMART" id="SM00899"/>
    </source>
</evidence>
<dbReference type="GO" id="GO:0046914">
    <property type="term" value="F:transition metal ion binding"/>
    <property type="evidence" value="ECO:0007669"/>
    <property type="project" value="InterPro"/>
</dbReference>
<proteinExistence type="predicted"/>
<evidence type="ECO:0000313" key="3">
    <source>
        <dbReference type="EMBL" id="HIH69220.1"/>
    </source>
</evidence>
<dbReference type="AlphaFoldDB" id="A0A832RS90"/>
<comment type="caution">
    <text evidence="3">The sequence shown here is derived from an EMBL/GenBank/DDBJ whole genome shotgun (WGS) entry which is preliminary data.</text>
</comment>
<evidence type="ECO:0000313" key="4">
    <source>
        <dbReference type="Proteomes" id="UP000600363"/>
    </source>
</evidence>
<dbReference type="InterPro" id="IPR038157">
    <property type="entry name" value="FeoA_core_dom"/>
</dbReference>
<name>A0A832RS90_9EURY</name>
<dbReference type="SUPFAM" id="SSF50037">
    <property type="entry name" value="C-terminal domain of transcriptional repressors"/>
    <property type="match status" value="1"/>
</dbReference>
<keyword evidence="1" id="KW-0408">Iron</keyword>
<organism evidence="3 4">
    <name type="scientific">Methermicoccus shengliensis</name>
    <dbReference type="NCBI Taxonomy" id="660064"/>
    <lineage>
        <taxon>Archaea</taxon>
        <taxon>Methanobacteriati</taxon>
        <taxon>Methanobacteriota</taxon>
        <taxon>Stenosarchaea group</taxon>
        <taxon>Methanomicrobia</taxon>
        <taxon>Methanosarcinales</taxon>
        <taxon>Methermicoccaceae</taxon>
        <taxon>Methermicoccus</taxon>
    </lineage>
</organism>
<protein>
    <submittedName>
        <fullName evidence="3">Ferrous iron transport protein A</fullName>
    </submittedName>
</protein>
<accession>A0A832RS90</accession>